<proteinExistence type="predicted"/>
<dbReference type="GO" id="GO:0003677">
    <property type="term" value="F:DNA binding"/>
    <property type="evidence" value="ECO:0007669"/>
    <property type="project" value="UniProtKB-KW"/>
</dbReference>
<dbReference type="InterPro" id="IPR003313">
    <property type="entry name" value="AraC-bd"/>
</dbReference>
<dbReference type="EMBL" id="CP011307">
    <property type="protein sequence ID" value="ALP94528.1"/>
    <property type="molecule type" value="Genomic_DNA"/>
</dbReference>
<dbReference type="STRING" id="1297617.IB211_02137c"/>
<dbReference type="SUPFAM" id="SSF51215">
    <property type="entry name" value="Regulatory protein AraC"/>
    <property type="match status" value="1"/>
</dbReference>
<accession>A0A0S2W693</accession>
<feature type="domain" description="AraC-type arabinose-binding/dimerisation" evidence="2">
    <location>
        <begin position="15"/>
        <end position="61"/>
    </location>
</feature>
<organism evidence="3 4">
    <name type="scientific">Intestinimonas butyriciproducens</name>
    <dbReference type="NCBI Taxonomy" id="1297617"/>
    <lineage>
        <taxon>Bacteria</taxon>
        <taxon>Bacillati</taxon>
        <taxon>Bacillota</taxon>
        <taxon>Clostridia</taxon>
        <taxon>Eubacteriales</taxon>
        <taxon>Intestinimonas</taxon>
    </lineage>
</organism>
<dbReference type="AlphaFoldDB" id="A0A0S2W693"/>
<keyword evidence="4" id="KW-1185">Reference proteome</keyword>
<gene>
    <name evidence="3" type="ORF">IB211_02137c</name>
</gene>
<keyword evidence="1" id="KW-0238">DNA-binding</keyword>
<protein>
    <submittedName>
        <fullName evidence="3">Transcriptional regulator, AraC family</fullName>
    </submittedName>
</protein>
<evidence type="ECO:0000313" key="3">
    <source>
        <dbReference type="EMBL" id="ALP94528.1"/>
    </source>
</evidence>
<dbReference type="Proteomes" id="UP000064844">
    <property type="component" value="Chromosome"/>
</dbReference>
<dbReference type="InterPro" id="IPR037923">
    <property type="entry name" value="HTH-like"/>
</dbReference>
<sequence>MKKEVRTVVYDDELHIEAYRFEGIVQPFPNHFHEYYVIGFMEDGERILSCKNQEYTITREHLSRGISPKR</sequence>
<dbReference type="KEGG" id="ibu:IB211_02137c"/>
<evidence type="ECO:0000313" key="4">
    <source>
        <dbReference type="Proteomes" id="UP000064844"/>
    </source>
</evidence>
<dbReference type="PATRIC" id="fig|1297617.4.peg.2203"/>
<dbReference type="Pfam" id="PF02311">
    <property type="entry name" value="AraC_binding"/>
    <property type="match status" value="1"/>
</dbReference>
<reference evidence="3 4" key="1">
    <citation type="journal article" date="2015" name="Nat. Commun.">
        <title>Production of butyrate from lysine and the Amadori product fructoselysine by a human gut commensal.</title>
        <authorList>
            <person name="Bui T.P."/>
            <person name="Ritari J."/>
            <person name="Boeren S."/>
            <person name="de Waard P."/>
            <person name="Plugge C.M."/>
            <person name="de Vos W.M."/>
        </authorList>
    </citation>
    <scope>NUCLEOTIDE SEQUENCE [LARGE SCALE GENOMIC DNA]</scope>
    <source>
        <strain evidence="3 4">AF211</strain>
    </source>
</reference>
<dbReference type="GO" id="GO:0006355">
    <property type="term" value="P:regulation of DNA-templated transcription"/>
    <property type="evidence" value="ECO:0007669"/>
    <property type="project" value="InterPro"/>
</dbReference>
<evidence type="ECO:0000256" key="1">
    <source>
        <dbReference type="ARBA" id="ARBA00023125"/>
    </source>
</evidence>
<name>A0A0S2W693_9FIRM</name>
<reference evidence="4" key="2">
    <citation type="submission" date="2015-04" db="EMBL/GenBank/DDBJ databases">
        <title>A butyrogenic pathway from the amino acid lysine in a human gut commensal.</title>
        <authorList>
            <person name="de Vos W.M."/>
            <person name="Bui N.T.P."/>
            <person name="Plugge C.M."/>
            <person name="Ritari J."/>
        </authorList>
    </citation>
    <scope>NUCLEOTIDE SEQUENCE [LARGE SCALE GENOMIC DNA]</scope>
    <source>
        <strain evidence="4">AF211</strain>
    </source>
</reference>
<evidence type="ECO:0000259" key="2">
    <source>
        <dbReference type="Pfam" id="PF02311"/>
    </source>
</evidence>